<dbReference type="Gramene" id="Manes.15G113700.1.v8.1">
    <property type="protein sequence ID" value="Manes.15G113700.1.v8.1.CDS"/>
    <property type="gene ID" value="Manes.15G113700.v8.1"/>
</dbReference>
<dbReference type="GO" id="GO:0003723">
    <property type="term" value="F:RNA binding"/>
    <property type="evidence" value="ECO:0007669"/>
    <property type="project" value="InterPro"/>
</dbReference>
<evidence type="ECO:0000313" key="1">
    <source>
        <dbReference type="EMBL" id="OAY29047.1"/>
    </source>
</evidence>
<keyword evidence="2" id="KW-1185">Reference proteome</keyword>
<dbReference type="PANTHER" id="PTHR47594:SF4">
    <property type="entry name" value="OS04G0475500 PROTEIN"/>
    <property type="match status" value="1"/>
</dbReference>
<dbReference type="STRING" id="3983.A0A251J538"/>
<dbReference type="GO" id="GO:0009658">
    <property type="term" value="P:chloroplast organization"/>
    <property type="evidence" value="ECO:0007669"/>
    <property type="project" value="InterPro"/>
</dbReference>
<name>A0A251J538_MANES</name>
<dbReference type="GO" id="GO:0000373">
    <property type="term" value="P:Group II intron splicing"/>
    <property type="evidence" value="ECO:0007669"/>
    <property type="project" value="InterPro"/>
</dbReference>
<dbReference type="OrthoDB" id="662260at2759"/>
<reference evidence="1 2" key="1">
    <citation type="submission" date="2016-02" db="EMBL/GenBank/DDBJ databases">
        <title>WGS assembly of Manihot esculenta.</title>
        <authorList>
            <person name="Bredeson J.V."/>
            <person name="Prochnik S.E."/>
            <person name="Lyons J.B."/>
            <person name="Schmutz J."/>
            <person name="Grimwood J."/>
            <person name="Vrebalov J."/>
            <person name="Bart R.S."/>
            <person name="Amuge T."/>
            <person name="Ferguson M.E."/>
            <person name="Green R."/>
            <person name="Putnam N."/>
            <person name="Stites J."/>
            <person name="Rounsley S."/>
            <person name="Rokhsar D.S."/>
        </authorList>
    </citation>
    <scope>NUCLEOTIDE SEQUENCE [LARGE SCALE GENOMIC DNA]</scope>
    <source>
        <strain evidence="2">cv. AM560-2</strain>
        <tissue evidence="1">Leaf</tissue>
    </source>
</reference>
<evidence type="ECO:0000313" key="2">
    <source>
        <dbReference type="Proteomes" id="UP000091857"/>
    </source>
</evidence>
<dbReference type="OMA" id="WYKPQVS"/>
<dbReference type="InterPro" id="IPR044190">
    <property type="entry name" value="THA8-like"/>
</dbReference>
<dbReference type="Proteomes" id="UP000091857">
    <property type="component" value="Chromosome 15"/>
</dbReference>
<dbReference type="Gene3D" id="1.25.40.10">
    <property type="entry name" value="Tetratricopeptide repeat domain"/>
    <property type="match status" value="1"/>
</dbReference>
<dbReference type="Gramene" id="Manes.15G113700.4.v8.1">
    <property type="protein sequence ID" value="Manes.15G113700.4.v8.1.CDS"/>
    <property type="gene ID" value="Manes.15G113700.v8.1"/>
</dbReference>
<proteinExistence type="predicted"/>
<evidence type="ECO:0008006" key="3">
    <source>
        <dbReference type="Google" id="ProtNLM"/>
    </source>
</evidence>
<protein>
    <recommendedName>
        <fullName evidence="3">Pentacotripeptide-repeat region of PRORP domain-containing protein</fullName>
    </recommendedName>
</protein>
<accession>A0A251J538</accession>
<dbReference type="AlphaFoldDB" id="A0A251J538"/>
<dbReference type="PANTHER" id="PTHR47594">
    <property type="entry name" value="PPR CONTAINING PLANT-LIKE PROTEIN"/>
    <property type="match status" value="1"/>
</dbReference>
<dbReference type="InterPro" id="IPR011990">
    <property type="entry name" value="TPR-like_helical_dom_sf"/>
</dbReference>
<organism evidence="1 2">
    <name type="scientific">Manihot esculenta</name>
    <name type="common">Cassava</name>
    <name type="synonym">Jatropha manihot</name>
    <dbReference type="NCBI Taxonomy" id="3983"/>
    <lineage>
        <taxon>Eukaryota</taxon>
        <taxon>Viridiplantae</taxon>
        <taxon>Streptophyta</taxon>
        <taxon>Embryophyta</taxon>
        <taxon>Tracheophyta</taxon>
        <taxon>Spermatophyta</taxon>
        <taxon>Magnoliopsida</taxon>
        <taxon>eudicotyledons</taxon>
        <taxon>Gunneridae</taxon>
        <taxon>Pentapetalae</taxon>
        <taxon>rosids</taxon>
        <taxon>fabids</taxon>
        <taxon>Malpighiales</taxon>
        <taxon>Euphorbiaceae</taxon>
        <taxon>Crotonoideae</taxon>
        <taxon>Manihoteae</taxon>
        <taxon>Manihot</taxon>
    </lineage>
</organism>
<dbReference type="EMBL" id="CM004401">
    <property type="protein sequence ID" value="OAY29046.1"/>
    <property type="molecule type" value="Genomic_DNA"/>
</dbReference>
<gene>
    <name evidence="1" type="ORF">MANES_15G113700</name>
</gene>
<dbReference type="EMBL" id="CM004401">
    <property type="protein sequence ID" value="OAY29047.1"/>
    <property type="molecule type" value="Genomic_DNA"/>
</dbReference>
<sequence>MTVTSSIPAASIALATTFVWRRRRAASMIVYAKGRGDNRKPLQKGRNLSIEAIQAIQALKRSYYYNNNNADNSHSFRHVIRSKFSRLLKLDMLAVLRELIRQNHCLLALQVFEDIQKEYWYKPQLSLYNDMIQVMASNGYLKEVEFLCTCLKTESNLLGETEGFSALMTTLINSNLPRLAMECYDFMKAIGYEPDRPTFRILINGLESLGESGASTILRQDAQRYYGESLDFLVEDEDEMIASNSSDGR</sequence>